<feature type="domain" description="FAD-binding" evidence="3">
    <location>
        <begin position="7"/>
        <end position="308"/>
    </location>
</feature>
<dbReference type="EMBL" id="JAMTCP010000001">
    <property type="protein sequence ID" value="MCP2256386.1"/>
    <property type="molecule type" value="Genomic_DNA"/>
</dbReference>
<keyword evidence="5" id="KW-1185">Reference proteome</keyword>
<accession>A0ABT1HLJ5</accession>
<name>A0ABT1HLJ5_STRSD</name>
<dbReference type="InterPro" id="IPR036188">
    <property type="entry name" value="FAD/NAD-bd_sf"/>
</dbReference>
<dbReference type="GO" id="GO:0051213">
    <property type="term" value="F:dioxygenase activity"/>
    <property type="evidence" value="ECO:0007669"/>
    <property type="project" value="UniProtKB-KW"/>
</dbReference>
<protein>
    <submittedName>
        <fullName evidence="4">2-methyl-3-hydroxypyridine 5-carboxylic acid dioxygenase</fullName>
    </submittedName>
</protein>
<dbReference type="PRINTS" id="PR00420">
    <property type="entry name" value="RNGMNOXGNASE"/>
</dbReference>
<dbReference type="SUPFAM" id="SSF51905">
    <property type="entry name" value="FAD/NAD(P)-binding domain"/>
    <property type="match status" value="1"/>
</dbReference>
<dbReference type="Gene3D" id="3.30.9.10">
    <property type="entry name" value="D-Amino Acid Oxidase, subunit A, domain 2"/>
    <property type="match status" value="1"/>
</dbReference>
<evidence type="ECO:0000256" key="1">
    <source>
        <dbReference type="ARBA" id="ARBA00023002"/>
    </source>
</evidence>
<evidence type="ECO:0000313" key="5">
    <source>
        <dbReference type="Proteomes" id="UP001205311"/>
    </source>
</evidence>
<organism evidence="4 5">
    <name type="scientific">Streptoalloteichus tenebrarius (strain ATCC 17920 / DSM 40477 / JCM 4838 / CBS 697.72 / NBRC 16177 / NCIMB 11028 / NRRL B-12390 / A12253. 1 / ISP 5477)</name>
    <name type="common">Streptomyces tenebrarius</name>
    <dbReference type="NCBI Taxonomy" id="1933"/>
    <lineage>
        <taxon>Bacteria</taxon>
        <taxon>Bacillati</taxon>
        <taxon>Actinomycetota</taxon>
        <taxon>Actinomycetes</taxon>
        <taxon>Pseudonocardiales</taxon>
        <taxon>Pseudonocardiaceae</taxon>
        <taxon>Streptoalloteichus</taxon>
    </lineage>
</organism>
<evidence type="ECO:0000259" key="3">
    <source>
        <dbReference type="Pfam" id="PF01494"/>
    </source>
</evidence>
<dbReference type="Gene3D" id="3.50.50.60">
    <property type="entry name" value="FAD/NAD(P)-binding domain"/>
    <property type="match status" value="1"/>
</dbReference>
<reference evidence="4 5" key="1">
    <citation type="submission" date="2022-06" db="EMBL/GenBank/DDBJ databases">
        <title>Genomic Encyclopedia of Archaeal and Bacterial Type Strains, Phase II (KMG-II): from individual species to whole genera.</title>
        <authorList>
            <person name="Goeker M."/>
        </authorList>
    </citation>
    <scope>NUCLEOTIDE SEQUENCE [LARGE SCALE GENOMIC DNA]</scope>
    <source>
        <strain evidence="4 5">DSM 40477</strain>
    </source>
</reference>
<evidence type="ECO:0000313" key="4">
    <source>
        <dbReference type="EMBL" id="MCP2256386.1"/>
    </source>
</evidence>
<dbReference type="Pfam" id="PF01494">
    <property type="entry name" value="FAD_binding_3"/>
    <property type="match status" value="1"/>
</dbReference>
<keyword evidence="2" id="KW-0503">Monooxygenase</keyword>
<dbReference type="RefSeq" id="WP_253667389.1">
    <property type="nucleotide sequence ID" value="NZ_JAMTCP010000001.1"/>
</dbReference>
<comment type="caution">
    <text evidence="4">The sequence shown here is derived from an EMBL/GenBank/DDBJ whole genome shotgun (WGS) entry which is preliminary data.</text>
</comment>
<dbReference type="InterPro" id="IPR050493">
    <property type="entry name" value="FAD-dep_Monooxygenase_BioMet"/>
</dbReference>
<keyword evidence="4" id="KW-0223">Dioxygenase</keyword>
<dbReference type="PANTHER" id="PTHR13789:SF309">
    <property type="entry name" value="PUTATIVE (AFU_ORTHOLOGUE AFUA_6G14510)-RELATED"/>
    <property type="match status" value="1"/>
</dbReference>
<dbReference type="InterPro" id="IPR002938">
    <property type="entry name" value="FAD-bd"/>
</dbReference>
<gene>
    <name evidence="4" type="ORF">LX15_000069</name>
</gene>
<dbReference type="Proteomes" id="UP001205311">
    <property type="component" value="Unassembled WGS sequence"/>
</dbReference>
<sequence length="365" mass="40293">MTRTAEVAGAGFAGLTVATELARRGWRVRVHEAGPRPRAFGAGIFLWTNGLRVLTELGVVEWVLARSYEASQWEERDSDDNELGIRPLPLPGGLRMVTMTRRTLHTALLTAAEAAGVEIRTGSRVVAAEPGGVLVTEDGARWPADLAVGADGIRSRVRDSLGLLAGHELFPYGMYRFLVPLARVPEFRGRWRNYLNFLDAGLRRRVLYVPCDERELYLLLGAVHTDEALRQPLDPAVWCETFPVLRPLLAELPPAPRYDRYEVLRLERWSVGRVAVVGDAAHAMPPTLGQGAGTAVMNALRLARAVADARDVPVALRNWESDNRPATELVQAESVIGVRELFPRDGERRDKWPEGAVHAAGRDLV</sequence>
<dbReference type="PANTHER" id="PTHR13789">
    <property type="entry name" value="MONOOXYGENASE"/>
    <property type="match status" value="1"/>
</dbReference>
<evidence type="ECO:0000256" key="2">
    <source>
        <dbReference type="ARBA" id="ARBA00023033"/>
    </source>
</evidence>
<keyword evidence="1" id="KW-0560">Oxidoreductase</keyword>
<proteinExistence type="predicted"/>